<name>A0AAF0ZS21_SOLVR</name>
<dbReference type="AlphaFoldDB" id="A0AAF0ZS21"/>
<evidence type="ECO:0008006" key="3">
    <source>
        <dbReference type="Google" id="ProtNLM"/>
    </source>
</evidence>
<sequence length="73" mass="8571">MDGQAERTIQTLEDKLRAYAIDFKGEIVLIGPELVYEEIEKVRLIKGRLRMAQSRQKSYADVRRKDLEFNVND</sequence>
<reference evidence="1" key="1">
    <citation type="submission" date="2023-08" db="EMBL/GenBank/DDBJ databases">
        <title>A de novo genome assembly of Solanum verrucosum Schlechtendal, a Mexican diploid species geographically isolated from the other diploid A-genome species in potato relatives.</title>
        <authorList>
            <person name="Hosaka K."/>
        </authorList>
    </citation>
    <scope>NUCLEOTIDE SEQUENCE</scope>
    <source>
        <tissue evidence="1">Young leaves</tissue>
    </source>
</reference>
<gene>
    <name evidence="1" type="ORF">MTR67_043412</name>
</gene>
<keyword evidence="2" id="KW-1185">Reference proteome</keyword>
<dbReference type="EMBL" id="CP133621">
    <property type="protein sequence ID" value="WMV50027.1"/>
    <property type="molecule type" value="Genomic_DNA"/>
</dbReference>
<accession>A0AAF0ZS21</accession>
<dbReference type="Proteomes" id="UP001234989">
    <property type="component" value="Chromosome 10"/>
</dbReference>
<protein>
    <recommendedName>
        <fullName evidence="3">Reverse transcriptase domain-containing protein</fullName>
    </recommendedName>
</protein>
<evidence type="ECO:0000313" key="2">
    <source>
        <dbReference type="Proteomes" id="UP001234989"/>
    </source>
</evidence>
<organism evidence="1 2">
    <name type="scientific">Solanum verrucosum</name>
    <dbReference type="NCBI Taxonomy" id="315347"/>
    <lineage>
        <taxon>Eukaryota</taxon>
        <taxon>Viridiplantae</taxon>
        <taxon>Streptophyta</taxon>
        <taxon>Embryophyta</taxon>
        <taxon>Tracheophyta</taxon>
        <taxon>Spermatophyta</taxon>
        <taxon>Magnoliopsida</taxon>
        <taxon>eudicotyledons</taxon>
        <taxon>Gunneridae</taxon>
        <taxon>Pentapetalae</taxon>
        <taxon>asterids</taxon>
        <taxon>lamiids</taxon>
        <taxon>Solanales</taxon>
        <taxon>Solanaceae</taxon>
        <taxon>Solanoideae</taxon>
        <taxon>Solaneae</taxon>
        <taxon>Solanum</taxon>
    </lineage>
</organism>
<proteinExistence type="predicted"/>
<evidence type="ECO:0000313" key="1">
    <source>
        <dbReference type="EMBL" id="WMV50027.1"/>
    </source>
</evidence>